<dbReference type="GO" id="GO:0051603">
    <property type="term" value="P:proteolysis involved in protein catabolic process"/>
    <property type="evidence" value="ECO:0007669"/>
    <property type="project" value="TreeGrafter"/>
</dbReference>
<protein>
    <recommendedName>
        <fullName evidence="3">legumain</fullName>
        <ecNumber evidence="3">3.4.22.34</ecNumber>
    </recommendedName>
</protein>
<evidence type="ECO:0000313" key="11">
    <source>
        <dbReference type="Proteomes" id="UP001160148"/>
    </source>
</evidence>
<dbReference type="EMBL" id="CARXXK010000002">
    <property type="protein sequence ID" value="CAI6357510.1"/>
    <property type="molecule type" value="Genomic_DNA"/>
</dbReference>
<dbReference type="PANTHER" id="PTHR12000:SF42">
    <property type="entry name" value="LEGUMAIN"/>
    <property type="match status" value="1"/>
</dbReference>
<accession>A0AAV0WN89</accession>
<keyword evidence="6" id="KW-0378">Hydrolase</keyword>
<dbReference type="InterPro" id="IPR046427">
    <property type="entry name" value="Legumain_prodom_sf"/>
</dbReference>
<feature type="chain" id="PRO_5043617460" description="legumain" evidence="9">
    <location>
        <begin position="19"/>
        <end position="464"/>
    </location>
</feature>
<dbReference type="Pfam" id="PF01650">
    <property type="entry name" value="Peptidase_C13"/>
    <property type="match status" value="1"/>
</dbReference>
<dbReference type="Gene3D" id="3.40.50.1460">
    <property type="match status" value="1"/>
</dbReference>
<dbReference type="PANTHER" id="PTHR12000">
    <property type="entry name" value="HEMOGLOBINASE FAMILY MEMBER"/>
    <property type="match status" value="1"/>
</dbReference>
<proteinExistence type="inferred from homology"/>
<gene>
    <name evidence="10" type="ORF">MEUPH1_LOCUS13132</name>
</gene>
<dbReference type="GO" id="GO:0006624">
    <property type="term" value="P:vacuolar protein processing"/>
    <property type="evidence" value="ECO:0007669"/>
    <property type="project" value="TreeGrafter"/>
</dbReference>
<sequence>MGVFNLVSLALFAIGSFAVHEPKSTKEIFSVGGKKWVVLVAGSDGWSNYRHQADICHAYQIVKENGIPAENIITMMVDDIAYNSRNPTPGKIINKPNGNDVYQGVKIDYKGEDVNKSNFLKIITGDQAGMRSIGSGRVVLGGPLDRIFINFVDHGTTGILGFPDDYLYADELNDAFKTMNENGSYNKILLYIEACKAGSMFDGILSEDTNIFAVTASGPRESSYGCYCKSESGPYKTCLGDLFSVKWMEDLEMPRSKQSARKRTVFNDFMVARVNVTKSNVMIYGDLETGSEKLSSFIGYTGNGADSPNVQQSNDLNIKNTASSRDVHESNVQYELAYDKLSLPETLKLSAELRQNNKMRSVIDSVLRNIYSEVVKARPDVKSEIGDYDEPNYIKLNLAMFPCYRNILNQITESCFSLPRNPYVLDHLTIFANLCVVDNKIHQMVSSIVTKSCSNIPANIINVQ</sequence>
<organism evidence="10 11">
    <name type="scientific">Macrosiphum euphorbiae</name>
    <name type="common">potato aphid</name>
    <dbReference type="NCBI Taxonomy" id="13131"/>
    <lineage>
        <taxon>Eukaryota</taxon>
        <taxon>Metazoa</taxon>
        <taxon>Ecdysozoa</taxon>
        <taxon>Arthropoda</taxon>
        <taxon>Hexapoda</taxon>
        <taxon>Insecta</taxon>
        <taxon>Pterygota</taxon>
        <taxon>Neoptera</taxon>
        <taxon>Paraneoptera</taxon>
        <taxon>Hemiptera</taxon>
        <taxon>Sternorrhyncha</taxon>
        <taxon>Aphidomorpha</taxon>
        <taxon>Aphidoidea</taxon>
        <taxon>Aphididae</taxon>
        <taxon>Macrosiphini</taxon>
        <taxon>Macrosiphum</taxon>
    </lineage>
</organism>
<dbReference type="Proteomes" id="UP001160148">
    <property type="component" value="Unassembled WGS sequence"/>
</dbReference>
<comment type="caution">
    <text evidence="10">The sequence shown here is derived from an EMBL/GenBank/DDBJ whole genome shotgun (WGS) entry which is preliminary data.</text>
</comment>
<feature type="signal peptide" evidence="9">
    <location>
        <begin position="1"/>
        <end position="18"/>
    </location>
</feature>
<evidence type="ECO:0000313" key="10">
    <source>
        <dbReference type="EMBL" id="CAI6357510.1"/>
    </source>
</evidence>
<keyword evidence="7" id="KW-0788">Thiol protease</keyword>
<evidence type="ECO:0000256" key="6">
    <source>
        <dbReference type="ARBA" id="ARBA00022801"/>
    </source>
</evidence>
<evidence type="ECO:0000256" key="4">
    <source>
        <dbReference type="ARBA" id="ARBA00022670"/>
    </source>
</evidence>
<dbReference type="InterPro" id="IPR001096">
    <property type="entry name" value="Peptidase_C13"/>
</dbReference>
<dbReference type="Gene3D" id="1.10.132.130">
    <property type="match status" value="1"/>
</dbReference>
<evidence type="ECO:0000256" key="5">
    <source>
        <dbReference type="ARBA" id="ARBA00022729"/>
    </source>
</evidence>
<comment type="catalytic activity">
    <reaction evidence="1">
        <text>Hydrolysis of proteins and small molecule substrates at -Asn-|-Xaa- bonds.</text>
        <dbReference type="EC" id="3.4.22.34"/>
    </reaction>
</comment>
<reference evidence="10 11" key="1">
    <citation type="submission" date="2023-01" db="EMBL/GenBank/DDBJ databases">
        <authorList>
            <person name="Whitehead M."/>
        </authorList>
    </citation>
    <scope>NUCLEOTIDE SEQUENCE [LARGE SCALE GENOMIC DNA]</scope>
</reference>
<dbReference type="CDD" id="cd21115">
    <property type="entry name" value="legumain_C"/>
    <property type="match status" value="1"/>
</dbReference>
<dbReference type="PRINTS" id="PR00776">
    <property type="entry name" value="HEMOGLOBNASE"/>
</dbReference>
<dbReference type="PIRSF" id="PIRSF019663">
    <property type="entry name" value="Legumain"/>
    <property type="match status" value="1"/>
</dbReference>
<evidence type="ECO:0000256" key="3">
    <source>
        <dbReference type="ARBA" id="ARBA00012628"/>
    </source>
</evidence>
<dbReference type="AlphaFoldDB" id="A0AAV0WN89"/>
<keyword evidence="11" id="KW-1185">Reference proteome</keyword>
<evidence type="ECO:0000256" key="1">
    <source>
        <dbReference type="ARBA" id="ARBA00000810"/>
    </source>
</evidence>
<dbReference type="EC" id="3.4.22.34" evidence="3"/>
<dbReference type="FunFam" id="3.40.50.1460:FF:000006">
    <property type="entry name" value="Legumain"/>
    <property type="match status" value="1"/>
</dbReference>
<dbReference type="GO" id="GO:0004197">
    <property type="term" value="F:cysteine-type endopeptidase activity"/>
    <property type="evidence" value="ECO:0007669"/>
    <property type="project" value="UniProtKB-EC"/>
</dbReference>
<evidence type="ECO:0000256" key="2">
    <source>
        <dbReference type="ARBA" id="ARBA00009941"/>
    </source>
</evidence>
<feature type="active site" evidence="8">
    <location>
        <position position="154"/>
    </location>
</feature>
<feature type="active site" description="Nucleophile" evidence="8">
    <location>
        <position position="195"/>
    </location>
</feature>
<keyword evidence="5 9" id="KW-0732">Signal</keyword>
<dbReference type="GO" id="GO:0005773">
    <property type="term" value="C:vacuole"/>
    <property type="evidence" value="ECO:0007669"/>
    <property type="project" value="GOC"/>
</dbReference>
<evidence type="ECO:0000256" key="7">
    <source>
        <dbReference type="ARBA" id="ARBA00022807"/>
    </source>
</evidence>
<evidence type="ECO:0000256" key="9">
    <source>
        <dbReference type="SAM" id="SignalP"/>
    </source>
</evidence>
<keyword evidence="4" id="KW-0645">Protease</keyword>
<evidence type="ECO:0000256" key="8">
    <source>
        <dbReference type="PIRSR" id="PIRSR019663-1"/>
    </source>
</evidence>
<name>A0AAV0WN89_9HEMI</name>
<comment type="similarity">
    <text evidence="2">Belongs to the peptidase C13 family.</text>
</comment>
<dbReference type="InterPro" id="IPR048501">
    <property type="entry name" value="Legum_prodom"/>
</dbReference>